<evidence type="ECO:0000313" key="1">
    <source>
        <dbReference type="EMBL" id="ORY65493.1"/>
    </source>
</evidence>
<comment type="caution">
    <text evidence="1">The sequence shown here is derived from an EMBL/GenBank/DDBJ whole genome shotgun (WGS) entry which is preliminary data.</text>
</comment>
<dbReference type="RefSeq" id="XP_040716645.1">
    <property type="nucleotide sequence ID" value="XM_040860217.1"/>
</dbReference>
<dbReference type="Proteomes" id="UP000193689">
    <property type="component" value="Unassembled WGS sequence"/>
</dbReference>
<dbReference type="AlphaFoldDB" id="A0A1Y2E1R3"/>
<gene>
    <name evidence="1" type="ORF">BCR38DRAFT_432944</name>
</gene>
<reference evidence="1 2" key="1">
    <citation type="submission" date="2016-07" db="EMBL/GenBank/DDBJ databases">
        <title>Pervasive Adenine N6-methylation of Active Genes in Fungi.</title>
        <authorList>
            <consortium name="DOE Joint Genome Institute"/>
            <person name="Mondo S.J."/>
            <person name="Dannebaum R.O."/>
            <person name="Kuo R.C."/>
            <person name="Labutti K."/>
            <person name="Haridas S."/>
            <person name="Kuo A."/>
            <person name="Salamov A."/>
            <person name="Ahrendt S.R."/>
            <person name="Lipzen A."/>
            <person name="Sullivan W."/>
            <person name="Andreopoulos W.B."/>
            <person name="Clum A."/>
            <person name="Lindquist E."/>
            <person name="Daum C."/>
            <person name="Ramamoorthy G.K."/>
            <person name="Gryganskyi A."/>
            <person name="Culley D."/>
            <person name="Magnuson J.K."/>
            <person name="James T.Y."/>
            <person name="O'Malley M.A."/>
            <person name="Stajich J.E."/>
            <person name="Spatafora J.W."/>
            <person name="Visel A."/>
            <person name="Grigoriev I.V."/>
        </authorList>
    </citation>
    <scope>NUCLEOTIDE SEQUENCE [LARGE SCALE GENOMIC DNA]</scope>
    <source>
        <strain evidence="1 2">CBS 129021</strain>
    </source>
</reference>
<name>A0A1Y2E1R3_9PEZI</name>
<protein>
    <submittedName>
        <fullName evidence="1">Uncharacterized protein</fullName>
    </submittedName>
</protein>
<dbReference type="InterPro" id="IPR011990">
    <property type="entry name" value="TPR-like_helical_dom_sf"/>
</dbReference>
<dbReference type="EMBL" id="MCFJ01000006">
    <property type="protein sequence ID" value="ORY65493.1"/>
    <property type="molecule type" value="Genomic_DNA"/>
</dbReference>
<dbReference type="STRING" id="1141098.A0A1Y2E1R3"/>
<organism evidence="1 2">
    <name type="scientific">Pseudomassariella vexata</name>
    <dbReference type="NCBI Taxonomy" id="1141098"/>
    <lineage>
        <taxon>Eukaryota</taxon>
        <taxon>Fungi</taxon>
        <taxon>Dikarya</taxon>
        <taxon>Ascomycota</taxon>
        <taxon>Pezizomycotina</taxon>
        <taxon>Sordariomycetes</taxon>
        <taxon>Xylariomycetidae</taxon>
        <taxon>Amphisphaeriales</taxon>
        <taxon>Pseudomassariaceae</taxon>
        <taxon>Pseudomassariella</taxon>
    </lineage>
</organism>
<sequence>MSPPLPVPSKAAIHALRGIALGTSCAIGLIVEDRRRRMSTLRTAIHNKRRLKSSRAYHGAAEAVAIRTDDAGILSGDELQWHCQPPVETPRNSRSRTCEESQCQVLQSFQPAQEPTAADAIPVSMAGQRADLPPSIPGGHTPPPDPRIASKLAIRAAPAPHIPRDSRGWAHSFGIDDQSPGKDRAPQRLSNLQVGIAKFLDKDDASLDIAVTAFLREVQMETVFADLGRGWLELSTALCKKCQATGRWREAHKILVAVVRSRTLSESQFYAHDPIPIMDWALSEVDIKDKMSSLERLRWVLPLFTATFKEKPQAHAEEVERLGRTIIPLLFAFNQPKQTHSVFWRAFSQIKDPTAFTAWFINALFEYKDHKSVVKYFRLNFSKMAPDDQCFERIAEMVVQSVEELRGGQVNNVVRALAAMSDPPNPRPLKAGWLMRMSQAHWSRYKDPLQSMDLFHQYKCLGLLDRIDNPEYVYKVIVQLAVLAGHNSMAQDVQEEILKKFPHMAKDVGLNGYLALLKAKLGDWDGVRADFANMEHKTEGQQETYDHTFVTVLKVFSEDHPLAEVEQFIHYYTNVMGVQLNRYMVTLVANKYGECHDTDGFIEWLQNCSSKGFALDSSFCNAVLNNCRKRWKFSFRKLRQLFFEMRTLEPACVDGVTRNIMRSAALEDRNYANTTRRRLSTLKIPSNKLPYAFRSARERDVFNAMNEELICGHPDRAMLIYRRALRYGMPWCPRCFRVAIASVLKQRGDNLGVAMKLIHNTHQKGHDVSAAVAVFIKTQIDGFRGSFEEILLHLKTTITRFESVGVIIDSSVLTHAAIACVKFGHHAKAISLCKLAMERSGTTNPCFSRQSLRALIMAYAQNLDLEGMRWLIESLPSSPLAAERSTLRLLKGTKRQLKRWMLSPLVINITQLVQDGIDGTKHWRGIQVDEGCMIYEETLRIMGEAAACMERNGEELRQGDGPLPDENI</sequence>
<dbReference type="InParanoid" id="A0A1Y2E1R3"/>
<dbReference type="GeneID" id="63776429"/>
<evidence type="ECO:0000313" key="2">
    <source>
        <dbReference type="Proteomes" id="UP000193689"/>
    </source>
</evidence>
<keyword evidence="2" id="KW-1185">Reference proteome</keyword>
<proteinExistence type="predicted"/>
<dbReference type="OrthoDB" id="185373at2759"/>
<accession>A0A1Y2E1R3</accession>
<dbReference type="Gene3D" id="1.25.40.10">
    <property type="entry name" value="Tetratricopeptide repeat domain"/>
    <property type="match status" value="2"/>
</dbReference>